<feature type="region of interest" description="Disordered" evidence="3">
    <location>
        <begin position="1"/>
        <end position="118"/>
    </location>
</feature>
<evidence type="ECO:0000313" key="4">
    <source>
        <dbReference type="EnsemblMetazoa" id="XP_020913483.1"/>
    </source>
</evidence>
<keyword evidence="2" id="KW-0866">Nonsense-mediated mRNA decay</keyword>
<dbReference type="RefSeq" id="XP_020913483.1">
    <property type="nucleotide sequence ID" value="XM_021057824.2"/>
</dbReference>
<dbReference type="PANTHER" id="PTHR14270:SF0">
    <property type="entry name" value="NONSENSE-MEDIATED MRNA DECAY FACTOR SMG9"/>
    <property type="match status" value="1"/>
</dbReference>
<proteinExistence type="inferred from homology"/>
<evidence type="ECO:0008006" key="6">
    <source>
        <dbReference type="Google" id="ProtNLM"/>
    </source>
</evidence>
<comment type="similarity">
    <text evidence="1">Belongs to the SMG9 family.</text>
</comment>
<feature type="compositionally biased region" description="Low complexity" evidence="3">
    <location>
        <begin position="324"/>
        <end position="339"/>
    </location>
</feature>
<feature type="region of interest" description="Disordered" evidence="3">
    <location>
        <begin position="324"/>
        <end position="344"/>
    </location>
</feature>
<protein>
    <recommendedName>
        <fullName evidence="6">Protein SMG9</fullName>
    </recommendedName>
</protein>
<dbReference type="GeneID" id="110251157"/>
<evidence type="ECO:0000313" key="5">
    <source>
        <dbReference type="Proteomes" id="UP000887567"/>
    </source>
</evidence>
<dbReference type="GO" id="GO:0000184">
    <property type="term" value="P:nuclear-transcribed mRNA catabolic process, nonsense-mediated decay"/>
    <property type="evidence" value="ECO:0007669"/>
    <property type="project" value="UniProtKB-KW"/>
</dbReference>
<evidence type="ECO:0000256" key="3">
    <source>
        <dbReference type="SAM" id="MobiDB-lite"/>
    </source>
</evidence>
<dbReference type="PANTHER" id="PTHR14270">
    <property type="entry name" value="NONSENSE-MEDIATED MRNA DECAY FACTOR SMG9"/>
    <property type="match status" value="1"/>
</dbReference>
<dbReference type="OMA" id="SEYYPHL"/>
<accession>A0A913Y1W3</accession>
<dbReference type="InterPro" id="IPR027417">
    <property type="entry name" value="P-loop_NTPase"/>
</dbReference>
<feature type="compositionally biased region" description="Basic and acidic residues" evidence="3">
    <location>
        <begin position="97"/>
        <end position="111"/>
    </location>
</feature>
<feature type="compositionally biased region" description="Basic and acidic residues" evidence="3">
    <location>
        <begin position="25"/>
        <end position="35"/>
    </location>
</feature>
<evidence type="ECO:0000256" key="2">
    <source>
        <dbReference type="ARBA" id="ARBA00023161"/>
    </source>
</evidence>
<dbReference type="SUPFAM" id="SSF52540">
    <property type="entry name" value="P-loop containing nucleoside triphosphate hydrolases"/>
    <property type="match status" value="1"/>
</dbReference>
<dbReference type="Proteomes" id="UP000887567">
    <property type="component" value="Unplaced"/>
</dbReference>
<dbReference type="EnsemblMetazoa" id="XM_021057824.2">
    <property type="protein sequence ID" value="XP_020913483.1"/>
    <property type="gene ID" value="LOC110251157"/>
</dbReference>
<dbReference type="Gene3D" id="3.40.50.300">
    <property type="entry name" value="P-loop containing nucleotide triphosphate hydrolases"/>
    <property type="match status" value="1"/>
</dbReference>
<reference evidence="4" key="1">
    <citation type="submission" date="2022-11" db="UniProtKB">
        <authorList>
            <consortium name="EnsemblMetazoa"/>
        </authorList>
    </citation>
    <scope>IDENTIFICATION</scope>
</reference>
<dbReference type="AlphaFoldDB" id="A0A913Y1W3"/>
<feature type="compositionally biased region" description="Basic and acidic residues" evidence="3">
    <location>
        <begin position="1"/>
        <end position="15"/>
    </location>
</feature>
<dbReference type="OrthoDB" id="79514at2759"/>
<sequence length="497" mass="54895">MEDDRGFAGRGEKSRGRGGRRRERGYRDRPPRGKSEGSSQQQAPPIKTPIILTKTTDKTQESPVKLLLKSRDAAPEEKPLPDAPTASTVLPTMKTKPTREEKHPQGSDDRGAIGGPGTISIQSIQRKASTPGVTSGGLPEGLSSGLAQLRINGVEREVSLQSIKMLDENLHWTDSALDVLADQSDFLVVGAIGLQGSGKSTLLSMIAGASPNTEPRSYLFTPQSKQNQEIGLHQTNGLNIAITTERVILLDTQPLLSPSILDHLIHHERNIPSDYSSPENYHEMQSLQIVTFLLTVCHVILVVQDWFTDVNLLRLLRSAEMLKPSSVPHSSSHESSSGSNAADNAEDHYPEVVFVYNKATREDFHPENINAVHNVTSTLFQHSRLKLRSGMSMLGSGILPFNNLLSSCDDVNLHLIPAYEGATNGHYTGNGILPSYKGYPEFELVIQTLRNQVFSTHRHPLTQHNLTEKNWFHYAARSWDTIRKSSLISEYNRLLSS</sequence>
<name>A0A913Y1W3_EXADI</name>
<evidence type="ECO:0000256" key="1">
    <source>
        <dbReference type="ARBA" id="ARBA00007712"/>
    </source>
</evidence>
<keyword evidence="5" id="KW-1185">Reference proteome</keyword>
<dbReference type="InterPro" id="IPR039177">
    <property type="entry name" value="SMG9"/>
</dbReference>
<feature type="compositionally biased region" description="Low complexity" evidence="3">
    <location>
        <begin position="44"/>
        <end position="54"/>
    </location>
</feature>
<feature type="compositionally biased region" description="Basic and acidic residues" evidence="3">
    <location>
        <begin position="69"/>
        <end position="80"/>
    </location>
</feature>
<dbReference type="KEGG" id="epa:110251157"/>
<organism evidence="4 5">
    <name type="scientific">Exaiptasia diaphana</name>
    <name type="common">Tropical sea anemone</name>
    <name type="synonym">Aiptasia pulchella</name>
    <dbReference type="NCBI Taxonomy" id="2652724"/>
    <lineage>
        <taxon>Eukaryota</taxon>
        <taxon>Metazoa</taxon>
        <taxon>Cnidaria</taxon>
        <taxon>Anthozoa</taxon>
        <taxon>Hexacorallia</taxon>
        <taxon>Actiniaria</taxon>
        <taxon>Aiptasiidae</taxon>
        <taxon>Exaiptasia</taxon>
    </lineage>
</organism>